<organism evidence="2 3">
    <name type="scientific">Rubellimicrobium rubrum</name>
    <dbReference type="NCBI Taxonomy" id="2585369"/>
    <lineage>
        <taxon>Bacteria</taxon>
        <taxon>Pseudomonadati</taxon>
        <taxon>Pseudomonadota</taxon>
        <taxon>Alphaproteobacteria</taxon>
        <taxon>Rhodobacterales</taxon>
        <taxon>Roseobacteraceae</taxon>
        <taxon>Rubellimicrobium</taxon>
    </lineage>
</organism>
<evidence type="ECO:0000313" key="2">
    <source>
        <dbReference type="EMBL" id="TNC52390.1"/>
    </source>
</evidence>
<gene>
    <name evidence="2" type="ORF">FHG66_02285</name>
</gene>
<accession>A0A5C4N155</accession>
<evidence type="ECO:0008006" key="4">
    <source>
        <dbReference type="Google" id="ProtNLM"/>
    </source>
</evidence>
<reference evidence="2 3" key="1">
    <citation type="submission" date="2019-06" db="EMBL/GenBank/DDBJ databases">
        <title>YIM 131921 draft genome.</title>
        <authorList>
            <person name="Jiang L."/>
        </authorList>
    </citation>
    <scope>NUCLEOTIDE SEQUENCE [LARGE SCALE GENOMIC DNA]</scope>
    <source>
        <strain evidence="2 3">YIM 131921</strain>
    </source>
</reference>
<dbReference type="InterPro" id="IPR012666">
    <property type="entry name" value="CbtA_put"/>
</dbReference>
<comment type="caution">
    <text evidence="2">The sequence shown here is derived from an EMBL/GenBank/DDBJ whole genome shotgun (WGS) entry which is preliminary data.</text>
</comment>
<dbReference type="NCBIfam" id="TIGR02458">
    <property type="entry name" value="CbtA"/>
    <property type="match status" value="1"/>
</dbReference>
<keyword evidence="3" id="KW-1185">Reference proteome</keyword>
<name>A0A5C4N155_9RHOB</name>
<keyword evidence="1" id="KW-0812">Transmembrane</keyword>
<dbReference type="AlphaFoldDB" id="A0A5C4N155"/>
<feature type="transmembrane region" description="Helical" evidence="1">
    <location>
        <begin position="109"/>
        <end position="125"/>
    </location>
</feature>
<dbReference type="Pfam" id="PF09490">
    <property type="entry name" value="CbtA"/>
    <property type="match status" value="1"/>
</dbReference>
<evidence type="ECO:0000313" key="3">
    <source>
        <dbReference type="Proteomes" id="UP000305887"/>
    </source>
</evidence>
<dbReference type="OrthoDB" id="9813640at2"/>
<evidence type="ECO:0000256" key="1">
    <source>
        <dbReference type="SAM" id="Phobius"/>
    </source>
</evidence>
<protein>
    <recommendedName>
        <fullName evidence="4">Cobalt transporter</fullName>
    </recommendedName>
</protein>
<keyword evidence="1" id="KW-1133">Transmembrane helix</keyword>
<feature type="transmembrane region" description="Helical" evidence="1">
    <location>
        <begin position="206"/>
        <end position="225"/>
    </location>
</feature>
<sequence>MPVIPRTLSGALIAGLVAGLLAAALNLWTLTPLILQAEVFEGATLHVHDDGVEHLHEAPPPPGAAQAGSRSLGTVATTLVAYLGFGLVLGAGMAAAARWGHEPTARTGLLWGLAGFAAVQLAPAVGLPPELPGLASADLGARQMWWALCVAATATGLAALAFGRSLPFLVLGAALVLLPHALGAPQPASHEGLVPPGLAALFATRSLGVAALSWAVLGALTGALAERSPARRTA</sequence>
<dbReference type="Proteomes" id="UP000305887">
    <property type="component" value="Unassembled WGS sequence"/>
</dbReference>
<feature type="transmembrane region" description="Helical" evidence="1">
    <location>
        <begin position="168"/>
        <end position="186"/>
    </location>
</feature>
<dbReference type="EMBL" id="VDFU01000002">
    <property type="protein sequence ID" value="TNC52390.1"/>
    <property type="molecule type" value="Genomic_DNA"/>
</dbReference>
<feature type="transmembrane region" description="Helical" evidence="1">
    <location>
        <begin position="145"/>
        <end position="163"/>
    </location>
</feature>
<proteinExistence type="predicted"/>
<feature type="transmembrane region" description="Helical" evidence="1">
    <location>
        <begin position="79"/>
        <end position="97"/>
    </location>
</feature>
<keyword evidence="1" id="KW-0472">Membrane</keyword>